<feature type="transmembrane region" description="Helical" evidence="1">
    <location>
        <begin position="81"/>
        <end position="105"/>
    </location>
</feature>
<name>M1MUL9_9CLOT</name>
<dbReference type="STRING" id="36745.CLSAP_43930"/>
<evidence type="ECO:0000313" key="3">
    <source>
        <dbReference type="Proteomes" id="UP000011728"/>
    </source>
</evidence>
<keyword evidence="3" id="KW-1185">Reference proteome</keyword>
<dbReference type="EMBL" id="CP004121">
    <property type="protein sequence ID" value="AGF58376.1"/>
    <property type="molecule type" value="Genomic_DNA"/>
</dbReference>
<feature type="transmembrane region" description="Helical" evidence="1">
    <location>
        <begin position="184"/>
        <end position="204"/>
    </location>
</feature>
<accession>M1MUL9</accession>
<evidence type="ECO:0000313" key="2">
    <source>
        <dbReference type="EMBL" id="AGF58376.1"/>
    </source>
</evidence>
<organism evidence="2 3">
    <name type="scientific">Clostridium saccharoperbutylacetonicum N1-4(HMT)</name>
    <dbReference type="NCBI Taxonomy" id="931276"/>
    <lineage>
        <taxon>Bacteria</taxon>
        <taxon>Bacillati</taxon>
        <taxon>Bacillota</taxon>
        <taxon>Clostridia</taxon>
        <taxon>Eubacteriales</taxon>
        <taxon>Clostridiaceae</taxon>
        <taxon>Clostridium</taxon>
    </lineage>
</organism>
<keyword evidence="1" id="KW-0472">Membrane</keyword>
<feature type="transmembrane region" description="Helical" evidence="1">
    <location>
        <begin position="149"/>
        <end position="168"/>
    </location>
</feature>
<dbReference type="RefSeq" id="WP_015394687.1">
    <property type="nucleotide sequence ID" value="NC_020291.1"/>
</dbReference>
<dbReference type="KEGG" id="csr:Cspa_c46230"/>
<dbReference type="InterPro" id="IPR025699">
    <property type="entry name" value="ABC2_memb-like"/>
</dbReference>
<proteinExistence type="predicted"/>
<keyword evidence="1" id="KW-1133">Transmembrane helix</keyword>
<evidence type="ECO:0000256" key="1">
    <source>
        <dbReference type="SAM" id="Phobius"/>
    </source>
</evidence>
<dbReference type="Pfam" id="PF13346">
    <property type="entry name" value="ABC2_membrane_5"/>
    <property type="match status" value="1"/>
</dbReference>
<dbReference type="HOGENOM" id="CLU_1259630_0_0_9"/>
<feature type="transmembrane region" description="Helical" evidence="1">
    <location>
        <begin position="18"/>
        <end position="34"/>
    </location>
</feature>
<protein>
    <submittedName>
        <fullName evidence="2">ABC-2 family transporter protein</fullName>
    </submittedName>
</protein>
<sequence>MRDAISYLKLDLRLSKRTLLLMVPILGIVLYLFFERKMYYYGKGYFLLIQMVFVNTPFIAQGNENIEKLHYIFPAKISKMVLGRFLYLLLWFICIFSVEIMLMIYMFSINQIDNNEIIIMFLSEITVLIFLFIQYPLSYKIGFDGKKTILNIIGIVPAVLVIMLPEFIKKELGYLLEVILNNEIILSVCSIFIIMIIGYCSYLVSYKICMKKEV</sequence>
<gene>
    <name evidence="2" type="ORF">Cspa_c46230</name>
</gene>
<reference evidence="2 3" key="1">
    <citation type="submission" date="2013-02" db="EMBL/GenBank/DDBJ databases">
        <title>Genome sequence of Clostridium saccharoperbutylacetonicum N1-4(HMT).</title>
        <authorList>
            <person name="Poehlein A."/>
            <person name="Daniel R."/>
        </authorList>
    </citation>
    <scope>NUCLEOTIDE SEQUENCE [LARGE SCALE GENOMIC DNA]</scope>
    <source>
        <strain evidence="3">N1-4(HMT)</strain>
    </source>
</reference>
<dbReference type="PATRIC" id="fig|931276.5.peg.4659"/>
<feature type="transmembrane region" description="Helical" evidence="1">
    <location>
        <begin position="117"/>
        <end position="137"/>
    </location>
</feature>
<dbReference type="eggNOG" id="ENOG5030ZRV">
    <property type="taxonomic scope" value="Bacteria"/>
</dbReference>
<dbReference type="Proteomes" id="UP000011728">
    <property type="component" value="Chromosome"/>
</dbReference>
<dbReference type="AlphaFoldDB" id="M1MUL9"/>
<keyword evidence="1" id="KW-0812">Transmembrane</keyword>